<feature type="region of interest" description="Disordered" evidence="7">
    <location>
        <begin position="1"/>
        <end position="97"/>
    </location>
</feature>
<dbReference type="PROSITE" id="PS00027">
    <property type="entry name" value="HOMEOBOX_1"/>
    <property type="match status" value="1"/>
</dbReference>
<dbReference type="EMBL" id="CENE01000004">
    <property type="protein sequence ID" value="CEQ39991.1"/>
    <property type="molecule type" value="Genomic_DNA"/>
</dbReference>
<gene>
    <name evidence="9" type="primary">SPOSA6832_01570</name>
</gene>
<dbReference type="Gene3D" id="1.10.10.60">
    <property type="entry name" value="Homeodomain-like"/>
    <property type="match status" value="1"/>
</dbReference>
<name>A0A0D6EJ95_SPOSA</name>
<organism evidence="9 10">
    <name type="scientific">Sporidiobolus salmonicolor</name>
    <name type="common">Yeast-like fungus</name>
    <name type="synonym">Sporobolomyces salmonicolor</name>
    <dbReference type="NCBI Taxonomy" id="5005"/>
    <lineage>
        <taxon>Eukaryota</taxon>
        <taxon>Fungi</taxon>
        <taxon>Dikarya</taxon>
        <taxon>Basidiomycota</taxon>
        <taxon>Pucciniomycotina</taxon>
        <taxon>Microbotryomycetes</taxon>
        <taxon>Sporidiobolales</taxon>
        <taxon>Sporidiobolaceae</taxon>
        <taxon>Sporobolomyces</taxon>
    </lineage>
</organism>
<evidence type="ECO:0000259" key="8">
    <source>
        <dbReference type="PROSITE" id="PS50071"/>
    </source>
</evidence>
<evidence type="ECO:0000256" key="2">
    <source>
        <dbReference type="ARBA" id="ARBA00023125"/>
    </source>
</evidence>
<dbReference type="InterPro" id="IPR009057">
    <property type="entry name" value="Homeodomain-like_sf"/>
</dbReference>
<feature type="compositionally biased region" description="Low complexity" evidence="7">
    <location>
        <begin position="145"/>
        <end position="155"/>
    </location>
</feature>
<feature type="compositionally biased region" description="Acidic residues" evidence="7">
    <location>
        <begin position="449"/>
        <end position="460"/>
    </location>
</feature>
<evidence type="ECO:0000256" key="1">
    <source>
        <dbReference type="ARBA" id="ARBA00004123"/>
    </source>
</evidence>
<feature type="compositionally biased region" description="Low complexity" evidence="7">
    <location>
        <begin position="491"/>
        <end position="506"/>
    </location>
</feature>
<feature type="compositionally biased region" description="Polar residues" evidence="7">
    <location>
        <begin position="237"/>
        <end position="246"/>
    </location>
</feature>
<feature type="region of interest" description="Disordered" evidence="7">
    <location>
        <begin position="595"/>
        <end position="627"/>
    </location>
</feature>
<keyword evidence="3 5" id="KW-0371">Homeobox</keyword>
<dbReference type="SUPFAM" id="SSF46689">
    <property type="entry name" value="Homeodomain-like"/>
    <property type="match status" value="1"/>
</dbReference>
<feature type="domain" description="Homeobox" evidence="8">
    <location>
        <begin position="87"/>
        <end position="143"/>
    </location>
</feature>
<feature type="compositionally biased region" description="Basic residues" evidence="7">
    <location>
        <begin position="301"/>
        <end position="311"/>
    </location>
</feature>
<accession>A0A0D6EJ95</accession>
<dbReference type="InterPro" id="IPR001356">
    <property type="entry name" value="HD"/>
</dbReference>
<dbReference type="GO" id="GO:0000978">
    <property type="term" value="F:RNA polymerase II cis-regulatory region sequence-specific DNA binding"/>
    <property type="evidence" value="ECO:0007669"/>
    <property type="project" value="TreeGrafter"/>
</dbReference>
<feature type="region of interest" description="Disordered" evidence="7">
    <location>
        <begin position="372"/>
        <end position="396"/>
    </location>
</feature>
<feature type="region of interest" description="Disordered" evidence="7">
    <location>
        <begin position="442"/>
        <end position="466"/>
    </location>
</feature>
<dbReference type="GO" id="GO:0000981">
    <property type="term" value="F:DNA-binding transcription factor activity, RNA polymerase II-specific"/>
    <property type="evidence" value="ECO:0007669"/>
    <property type="project" value="InterPro"/>
</dbReference>
<evidence type="ECO:0000256" key="6">
    <source>
        <dbReference type="RuleBase" id="RU000682"/>
    </source>
</evidence>
<evidence type="ECO:0000313" key="10">
    <source>
        <dbReference type="Proteomes" id="UP000243876"/>
    </source>
</evidence>
<dbReference type="InterPro" id="IPR017970">
    <property type="entry name" value="Homeobox_CS"/>
</dbReference>
<comment type="subcellular location">
    <subcellularLocation>
        <location evidence="1 5 6">Nucleus</location>
    </subcellularLocation>
</comment>
<keyword evidence="2 5" id="KW-0238">DNA-binding</keyword>
<protein>
    <submittedName>
        <fullName evidence="9">SPOSA6832_01570-mRNA-1:cds</fullName>
    </submittedName>
</protein>
<keyword evidence="10" id="KW-1185">Reference proteome</keyword>
<evidence type="ECO:0000256" key="5">
    <source>
        <dbReference type="PROSITE-ProRule" id="PRU00108"/>
    </source>
</evidence>
<dbReference type="PANTHER" id="PTHR24324:SF5">
    <property type="entry name" value="HEMATOPOIETICALLY-EXPRESSED HOMEOBOX PROTEIN HHEX"/>
    <property type="match status" value="1"/>
</dbReference>
<feature type="region of interest" description="Disordered" evidence="7">
    <location>
        <begin position="487"/>
        <end position="507"/>
    </location>
</feature>
<feature type="compositionally biased region" description="Basic and acidic residues" evidence="7">
    <location>
        <begin position="601"/>
        <end position="611"/>
    </location>
</feature>
<sequence>MAQYPFPTQYNPQSHAYQYNQQSIQPPPHPYTHEPSRCAQTPVVAAASTSTSLASDPRVPPAPAPLIHSPTTSQDPLGTSQNPLIPKRRRRTTPAELAILEDEFRKNSRPDQGERGRIAQRLGMTCRAVQVWYQNRRQKEKKESSSIAGSSKASSVTSGDLSSPKDVEGVSLSFSSSPLPSPALPLYPIGVSRRPSFDVATTIKALPSSQELYAAPNPNDTSANKENNYAHFLSRSASVSNPAAPTSEQPQQQPYLYSYPSSQASQSSAHQQSSFSAQPSPAASVPSVYLHRPSNTSIIAAKKHPRKHRLGRSWTTAEPASSGKVTLAEVASRKVSLRRNVSTSSAVATGSSLFSEAGGDRARSWLDSLSRRRTAGEDDSTDLDAAGEADPDVPVPASTATTTLKHAEADDLLCHMQSDPPSASSPAPVTRKRVLAHDDASLSATLGGAEDESDDGEDGDAGTFKPASYAQRPAFQHSHSQPIRSLSSVFTGASSSTPSTGAAVPSKARTALLRTSSLGGASPLPLPTSFSASPFSATSATLSSRSLSRNAAFSPSLAQAAESSRAGTEEACAISALERKRARILSDGLSLSLGSLPRGGTAKEKESLRERSTKRRRSSGLSTADTTDSESLADLSFSSTSTASTVDSLATVDSYSGAGYFALTAAAKQLDSAGQVGKVGGAGAKDEERECAELLLGLGGFF</sequence>
<evidence type="ECO:0000313" key="9">
    <source>
        <dbReference type="EMBL" id="CEQ39991.1"/>
    </source>
</evidence>
<evidence type="ECO:0000256" key="3">
    <source>
        <dbReference type="ARBA" id="ARBA00023155"/>
    </source>
</evidence>
<feature type="region of interest" description="Disordered" evidence="7">
    <location>
        <begin position="237"/>
        <end position="325"/>
    </location>
</feature>
<feature type="compositionally biased region" description="Acidic residues" evidence="7">
    <location>
        <begin position="377"/>
        <end position="391"/>
    </location>
</feature>
<reference evidence="10" key="1">
    <citation type="submission" date="2015-02" db="EMBL/GenBank/DDBJ databases">
        <authorList>
            <person name="Gon?alves P."/>
        </authorList>
    </citation>
    <scope>NUCLEOTIDE SEQUENCE [LARGE SCALE GENOMIC DNA]</scope>
</reference>
<feature type="region of interest" description="Disordered" evidence="7">
    <location>
        <begin position="136"/>
        <end position="178"/>
    </location>
</feature>
<dbReference type="GO" id="GO:0030154">
    <property type="term" value="P:cell differentiation"/>
    <property type="evidence" value="ECO:0007669"/>
    <property type="project" value="TreeGrafter"/>
</dbReference>
<feature type="compositionally biased region" description="Polar residues" evidence="7">
    <location>
        <begin position="69"/>
        <end position="83"/>
    </location>
</feature>
<feature type="compositionally biased region" description="Polar residues" evidence="7">
    <location>
        <begin position="1"/>
        <end position="24"/>
    </location>
</feature>
<dbReference type="PROSITE" id="PS50071">
    <property type="entry name" value="HOMEOBOX_2"/>
    <property type="match status" value="1"/>
</dbReference>
<dbReference type="AlphaFoldDB" id="A0A0D6EJ95"/>
<feature type="compositionally biased region" description="Low complexity" evidence="7">
    <location>
        <begin position="247"/>
        <end position="287"/>
    </location>
</feature>
<keyword evidence="4 5" id="KW-0539">Nucleus</keyword>
<dbReference type="InterPro" id="IPR051000">
    <property type="entry name" value="Homeobox_DNA-bind_prot"/>
</dbReference>
<feature type="compositionally biased region" description="Low complexity" evidence="7">
    <location>
        <begin position="45"/>
        <end position="55"/>
    </location>
</feature>
<evidence type="ECO:0000256" key="7">
    <source>
        <dbReference type="SAM" id="MobiDB-lite"/>
    </source>
</evidence>
<dbReference type="Proteomes" id="UP000243876">
    <property type="component" value="Unassembled WGS sequence"/>
</dbReference>
<evidence type="ECO:0000256" key="4">
    <source>
        <dbReference type="ARBA" id="ARBA00023242"/>
    </source>
</evidence>
<dbReference type="OrthoDB" id="6159439at2759"/>
<feature type="DNA-binding region" description="Homeobox" evidence="5">
    <location>
        <begin position="89"/>
        <end position="144"/>
    </location>
</feature>
<dbReference type="Pfam" id="PF00046">
    <property type="entry name" value="Homeodomain"/>
    <property type="match status" value="1"/>
</dbReference>
<dbReference type="CDD" id="cd00086">
    <property type="entry name" value="homeodomain"/>
    <property type="match status" value="1"/>
</dbReference>
<dbReference type="PANTHER" id="PTHR24324">
    <property type="entry name" value="HOMEOBOX PROTEIN HHEX"/>
    <property type="match status" value="1"/>
</dbReference>
<dbReference type="GO" id="GO:0005634">
    <property type="term" value="C:nucleus"/>
    <property type="evidence" value="ECO:0007669"/>
    <property type="project" value="UniProtKB-SubCell"/>
</dbReference>
<dbReference type="SMART" id="SM00389">
    <property type="entry name" value="HOX"/>
    <property type="match status" value="1"/>
</dbReference>
<proteinExistence type="predicted"/>